<sequence length="67" mass="7278">MDLESWTPVDNARRLATLIAVGAAMFGLLALWLGAAWHPLLALLVAVLAGVAVWAAAFQVLRRLLRR</sequence>
<reference evidence="2 3" key="1">
    <citation type="submission" date="2017-05" db="EMBL/GenBank/DDBJ databases">
        <title>De novo genome assembly of Deniococcus indicus strain DR1.</title>
        <authorList>
            <person name="Chauhan D."/>
            <person name="Yennamalli R.M."/>
            <person name="Priyadarshini R."/>
        </authorList>
    </citation>
    <scope>NUCLEOTIDE SEQUENCE [LARGE SCALE GENOMIC DNA]</scope>
    <source>
        <strain evidence="2 3">DR1</strain>
    </source>
</reference>
<gene>
    <name evidence="2" type="ORF">CBQ26_15245</name>
</gene>
<dbReference type="Proteomes" id="UP000197208">
    <property type="component" value="Unassembled WGS sequence"/>
</dbReference>
<feature type="transmembrane region" description="Helical" evidence="1">
    <location>
        <begin position="15"/>
        <end position="34"/>
    </location>
</feature>
<name>A0A246BH48_9DEIO</name>
<dbReference type="RefSeq" id="WP_088249496.1">
    <property type="nucleotide sequence ID" value="NZ_BNAM01000005.1"/>
</dbReference>
<accession>A0A246BH48</accession>
<comment type="caution">
    <text evidence="2">The sequence shown here is derived from an EMBL/GenBank/DDBJ whole genome shotgun (WGS) entry which is preliminary data.</text>
</comment>
<keyword evidence="1" id="KW-1133">Transmembrane helix</keyword>
<dbReference type="AlphaFoldDB" id="A0A246BH48"/>
<evidence type="ECO:0000313" key="2">
    <source>
        <dbReference type="EMBL" id="OWL94504.1"/>
    </source>
</evidence>
<keyword evidence="3" id="KW-1185">Reference proteome</keyword>
<evidence type="ECO:0008006" key="4">
    <source>
        <dbReference type="Google" id="ProtNLM"/>
    </source>
</evidence>
<feature type="transmembrane region" description="Helical" evidence="1">
    <location>
        <begin position="40"/>
        <end position="61"/>
    </location>
</feature>
<dbReference type="EMBL" id="NHMK01000024">
    <property type="protein sequence ID" value="OWL94504.1"/>
    <property type="molecule type" value="Genomic_DNA"/>
</dbReference>
<evidence type="ECO:0000256" key="1">
    <source>
        <dbReference type="SAM" id="Phobius"/>
    </source>
</evidence>
<proteinExistence type="predicted"/>
<organism evidence="2 3">
    <name type="scientific">Deinococcus indicus</name>
    <dbReference type="NCBI Taxonomy" id="223556"/>
    <lineage>
        <taxon>Bacteria</taxon>
        <taxon>Thermotogati</taxon>
        <taxon>Deinococcota</taxon>
        <taxon>Deinococci</taxon>
        <taxon>Deinococcales</taxon>
        <taxon>Deinococcaceae</taxon>
        <taxon>Deinococcus</taxon>
    </lineage>
</organism>
<evidence type="ECO:0000313" key="3">
    <source>
        <dbReference type="Proteomes" id="UP000197208"/>
    </source>
</evidence>
<keyword evidence="1" id="KW-0812">Transmembrane</keyword>
<keyword evidence="1" id="KW-0472">Membrane</keyword>
<protein>
    <recommendedName>
        <fullName evidence="4">DUF4175 domain-containing protein</fullName>
    </recommendedName>
</protein>